<dbReference type="Gene3D" id="3.40.50.1820">
    <property type="entry name" value="alpha/beta hydrolase"/>
    <property type="match status" value="1"/>
</dbReference>
<dbReference type="SUPFAM" id="SSF53474">
    <property type="entry name" value="alpha/beta-Hydrolases"/>
    <property type="match status" value="1"/>
</dbReference>
<evidence type="ECO:0000313" key="2">
    <source>
        <dbReference type="EMBL" id="USQ13991.1"/>
    </source>
</evidence>
<dbReference type="Pfam" id="PF12697">
    <property type="entry name" value="Abhydrolase_6"/>
    <property type="match status" value="1"/>
</dbReference>
<organism evidence="2 3">
    <name type="scientific">Legionella lytica</name>
    <dbReference type="NCBI Taxonomy" id="96232"/>
    <lineage>
        <taxon>Bacteria</taxon>
        <taxon>Pseudomonadati</taxon>
        <taxon>Pseudomonadota</taxon>
        <taxon>Gammaproteobacteria</taxon>
        <taxon>Legionellales</taxon>
        <taxon>Legionellaceae</taxon>
        <taxon>Legionella</taxon>
    </lineage>
</organism>
<dbReference type="InterPro" id="IPR000073">
    <property type="entry name" value="AB_hydrolase_1"/>
</dbReference>
<dbReference type="EMBL" id="CP071527">
    <property type="protein sequence ID" value="USQ13991.1"/>
    <property type="molecule type" value="Genomic_DNA"/>
</dbReference>
<accession>A0ABY4Y8Q0</accession>
<evidence type="ECO:0000259" key="1">
    <source>
        <dbReference type="Pfam" id="PF12697"/>
    </source>
</evidence>
<dbReference type="GO" id="GO:0016787">
    <property type="term" value="F:hydrolase activity"/>
    <property type="evidence" value="ECO:0007669"/>
    <property type="project" value="UniProtKB-KW"/>
</dbReference>
<gene>
    <name evidence="2" type="ORF">J2N86_01185</name>
</gene>
<dbReference type="InterPro" id="IPR029058">
    <property type="entry name" value="AB_hydrolase_fold"/>
</dbReference>
<keyword evidence="2" id="KW-0378">Hydrolase</keyword>
<dbReference type="RefSeq" id="WP_252580382.1">
    <property type="nucleotide sequence ID" value="NZ_CP071527.1"/>
</dbReference>
<evidence type="ECO:0000313" key="3">
    <source>
        <dbReference type="Proteomes" id="UP001057474"/>
    </source>
</evidence>
<feature type="domain" description="AB hydrolase-1" evidence="1">
    <location>
        <begin position="22"/>
        <end position="248"/>
    </location>
</feature>
<protein>
    <submittedName>
        <fullName evidence="2">Alpha/beta hydrolase</fullName>
    </submittedName>
</protein>
<dbReference type="Proteomes" id="UP001057474">
    <property type="component" value="Chromosome"/>
</dbReference>
<proteinExistence type="predicted"/>
<keyword evidence="3" id="KW-1185">Reference proteome</keyword>
<sequence>MNYTDYGYRINQITAGSGPNWLFLPGGPGLGSEYLTEFCNKLQLPGAIFVLDFPQDGTNTAHGELDLECWKEGLMDLLQSFSNPILVTHSFSGMLALMMPELEQQLSGLVLMNTTTQNTFFPHINAMQEKYDLPDLVPAAGQYHLDPSNETYKAFWHTYKHYCFTAEELSEGEKMLPLFAFNNAAYYYAVEHFYIDYACKWSPKTIPAMTIASEQDFICPPQIFLDDERFQSPNMMNKLISNAGHCPWVICFEQVQQCFDDFVETLPTSLKPNPITPRLTTIM</sequence>
<reference evidence="2" key="1">
    <citation type="submission" date="2021-03" db="EMBL/GenBank/DDBJ databases">
        <title>Legionella lytica PCM 2298.</title>
        <authorList>
            <person name="Koper P."/>
        </authorList>
    </citation>
    <scope>NUCLEOTIDE SEQUENCE</scope>
    <source>
        <strain evidence="2">PCM 2298</strain>
    </source>
</reference>
<name>A0ABY4Y8Q0_9GAMM</name>